<keyword evidence="1" id="KW-0812">Transmembrane</keyword>
<dbReference type="WBParaSite" id="SMTH1_102370.1">
    <property type="protein sequence ID" value="SMTH1_102370.1"/>
    <property type="gene ID" value="SMTH1_102370"/>
</dbReference>
<feature type="transmembrane region" description="Helical" evidence="1">
    <location>
        <begin position="180"/>
        <end position="201"/>
    </location>
</feature>
<feature type="transmembrane region" description="Helical" evidence="1">
    <location>
        <begin position="29"/>
        <end position="50"/>
    </location>
</feature>
<name>A0AA85ARP3_9TREM</name>
<protein>
    <submittedName>
        <fullName evidence="3">Uncharacterized protein</fullName>
    </submittedName>
</protein>
<dbReference type="AlphaFoldDB" id="A0AA85ARP3"/>
<sequence>MTTFEFDDVSNETSQNKSHCIFQNVEDPVVLSGLILTLIALILGLIIIFIKKLHSSSTINSIFMIITMIIISTGFALLISCVRVYEIFISLPLATGFTILAIFMGMKLEDVEEKFKTILFMICLVAAGIGFILFILGLIFKDHVLQGDAWLCWCCSTFIVIIFTTDYLKRHRKEEHFTTLYVIFVWFCEYFIMSVNSEFFFNSVLDCGVKN</sequence>
<feature type="transmembrane region" description="Helical" evidence="1">
    <location>
        <begin position="62"/>
        <end position="79"/>
    </location>
</feature>
<feature type="transmembrane region" description="Helical" evidence="1">
    <location>
        <begin position="85"/>
        <end position="106"/>
    </location>
</feature>
<keyword evidence="1" id="KW-1133">Transmembrane helix</keyword>
<evidence type="ECO:0000313" key="2">
    <source>
        <dbReference type="Proteomes" id="UP000050791"/>
    </source>
</evidence>
<evidence type="ECO:0000256" key="1">
    <source>
        <dbReference type="SAM" id="Phobius"/>
    </source>
</evidence>
<organism evidence="2 3">
    <name type="scientific">Schistosoma mattheei</name>
    <dbReference type="NCBI Taxonomy" id="31246"/>
    <lineage>
        <taxon>Eukaryota</taxon>
        <taxon>Metazoa</taxon>
        <taxon>Spiralia</taxon>
        <taxon>Lophotrochozoa</taxon>
        <taxon>Platyhelminthes</taxon>
        <taxon>Trematoda</taxon>
        <taxon>Digenea</taxon>
        <taxon>Strigeidida</taxon>
        <taxon>Schistosomatoidea</taxon>
        <taxon>Schistosomatidae</taxon>
        <taxon>Schistosoma</taxon>
    </lineage>
</organism>
<feature type="transmembrane region" description="Helical" evidence="1">
    <location>
        <begin position="147"/>
        <end position="168"/>
    </location>
</feature>
<proteinExistence type="predicted"/>
<accession>A0AA85ARP3</accession>
<feature type="transmembrane region" description="Helical" evidence="1">
    <location>
        <begin position="118"/>
        <end position="141"/>
    </location>
</feature>
<dbReference type="Proteomes" id="UP000050791">
    <property type="component" value="Unassembled WGS sequence"/>
</dbReference>
<keyword evidence="1" id="KW-0472">Membrane</keyword>
<reference evidence="3" key="1">
    <citation type="submission" date="2023-11" db="UniProtKB">
        <authorList>
            <consortium name="WormBaseParasite"/>
        </authorList>
    </citation>
    <scope>IDENTIFICATION</scope>
</reference>
<evidence type="ECO:0000313" key="3">
    <source>
        <dbReference type="WBParaSite" id="SMTH1_102370.1"/>
    </source>
</evidence>